<gene>
    <name evidence="12" type="ORF">LMG28138_02737</name>
</gene>
<dbReference type="InterPro" id="IPR013785">
    <property type="entry name" value="Aldolase_TIM"/>
</dbReference>
<dbReference type="GO" id="GO:0009636">
    <property type="term" value="P:response to toxic substance"/>
    <property type="evidence" value="ECO:0007669"/>
    <property type="project" value="UniProtKB-KW"/>
</dbReference>
<reference evidence="12 13" key="1">
    <citation type="submission" date="2020-04" db="EMBL/GenBank/DDBJ databases">
        <authorList>
            <person name="De Canck E."/>
        </authorList>
    </citation>
    <scope>NUCLEOTIDE SEQUENCE [LARGE SCALE GENOMIC DNA]</scope>
    <source>
        <strain evidence="12 13">LMG 28138</strain>
    </source>
</reference>
<dbReference type="Gene3D" id="3.20.20.70">
    <property type="entry name" value="Aldolase class I"/>
    <property type="match status" value="1"/>
</dbReference>
<keyword evidence="6" id="KW-0547">Nucleotide-binding</keyword>
<evidence type="ECO:0000256" key="3">
    <source>
        <dbReference type="ARBA" id="ARBA00022575"/>
    </source>
</evidence>
<dbReference type="GO" id="GO:0000166">
    <property type="term" value="F:nucleotide binding"/>
    <property type="evidence" value="ECO:0007669"/>
    <property type="project" value="UniProtKB-KW"/>
</dbReference>
<evidence type="ECO:0000256" key="7">
    <source>
        <dbReference type="ARBA" id="ARBA00023002"/>
    </source>
</evidence>
<keyword evidence="4" id="KW-0285">Flavoprotein</keyword>
<proteinExistence type="inferred from homology"/>
<organism evidence="12 13">
    <name type="scientific">Pararobbsia alpina</name>
    <dbReference type="NCBI Taxonomy" id="621374"/>
    <lineage>
        <taxon>Bacteria</taxon>
        <taxon>Pseudomonadati</taxon>
        <taxon>Pseudomonadota</taxon>
        <taxon>Betaproteobacteria</taxon>
        <taxon>Burkholderiales</taxon>
        <taxon>Burkholderiaceae</taxon>
        <taxon>Pararobbsia</taxon>
    </lineage>
</organism>
<keyword evidence="8 12" id="KW-0503">Monooxygenase</keyword>
<dbReference type="Pfam" id="PF03060">
    <property type="entry name" value="NMO"/>
    <property type="match status" value="1"/>
</dbReference>
<keyword evidence="3" id="KW-0216">Detoxification</keyword>
<dbReference type="SUPFAM" id="SSF51412">
    <property type="entry name" value="Inosine monophosphate dehydrogenase (IMPDH)"/>
    <property type="match status" value="1"/>
</dbReference>
<dbReference type="Proteomes" id="UP000494115">
    <property type="component" value="Unassembled WGS sequence"/>
</dbReference>
<evidence type="ECO:0000256" key="1">
    <source>
        <dbReference type="ARBA" id="ARBA00001917"/>
    </source>
</evidence>
<comment type="catalytic activity">
    <reaction evidence="10">
        <text>3 propionate 3-nitronate + 3 O2 + H2O = 3 3-oxopropanoate + 2 nitrate + nitrite + H2O2 + 3 H(+)</text>
        <dbReference type="Rhea" id="RHEA:57332"/>
        <dbReference type="ChEBI" id="CHEBI:15377"/>
        <dbReference type="ChEBI" id="CHEBI:15378"/>
        <dbReference type="ChEBI" id="CHEBI:15379"/>
        <dbReference type="ChEBI" id="CHEBI:16240"/>
        <dbReference type="ChEBI" id="CHEBI:16301"/>
        <dbReference type="ChEBI" id="CHEBI:17632"/>
        <dbReference type="ChEBI" id="CHEBI:33190"/>
        <dbReference type="ChEBI" id="CHEBI:136067"/>
    </reaction>
</comment>
<keyword evidence="7 12" id="KW-0560">Oxidoreductase</keyword>
<evidence type="ECO:0000256" key="4">
    <source>
        <dbReference type="ARBA" id="ARBA00022630"/>
    </source>
</evidence>
<evidence type="ECO:0000256" key="5">
    <source>
        <dbReference type="ARBA" id="ARBA00022643"/>
    </source>
</evidence>
<evidence type="ECO:0000256" key="2">
    <source>
        <dbReference type="ARBA" id="ARBA00009881"/>
    </source>
</evidence>
<dbReference type="AlphaFoldDB" id="A0A6S7BK10"/>
<dbReference type="GO" id="GO:0018580">
    <property type="term" value="F:nitronate monooxygenase activity"/>
    <property type="evidence" value="ECO:0007669"/>
    <property type="project" value="InterPro"/>
</dbReference>
<sequence length="376" mass="38713">MTISPHHRGNDLLVRLGIAVPIIQAPMAGVGTPALAAAVSNAGALGSLGVGAMNADGARAAIHEIRAASNRPFNVNVFTHVPAVADPAREARWLQYLAPHFARFGVTAPASLREIYTSFVADEAMFEMFLDERPAVVSFHFGLPSAKKIAALKDAGIVLLASATNLDDAAQIAAAGIDGIVAQGVEAGGHRGTFDPALRDEALGTMALVRLIVRESPLPVIASGGIMDGAGIAAALALGAQAAQLGTAFVASPESGADAAYRAALVDPHSRTTFIEAISGRAARGIENRISELDHDPQRPAVPDYPIAYDAGKALHAAAKAQGNSEYAAQWAGQAVRLSRALPAAELVAALMRETVETIEGLNSRFAPSGLAIPGI</sequence>
<comment type="similarity">
    <text evidence="2">Belongs to the nitronate monooxygenase family. NMO class I subfamily.</text>
</comment>
<dbReference type="EMBL" id="CADIKM010000011">
    <property type="protein sequence ID" value="CAB3789302.1"/>
    <property type="molecule type" value="Genomic_DNA"/>
</dbReference>
<dbReference type="InterPro" id="IPR004136">
    <property type="entry name" value="NMO"/>
</dbReference>
<protein>
    <recommendedName>
        <fullName evidence="11">Nitronate monooxygenase</fullName>
    </recommendedName>
    <alternativeName>
        <fullName evidence="9">Propionate 3-nitronate monooxygenase</fullName>
    </alternativeName>
</protein>
<evidence type="ECO:0000313" key="13">
    <source>
        <dbReference type="Proteomes" id="UP000494115"/>
    </source>
</evidence>
<evidence type="ECO:0000256" key="8">
    <source>
        <dbReference type="ARBA" id="ARBA00023033"/>
    </source>
</evidence>
<name>A0A6S7BK10_9BURK</name>
<dbReference type="RefSeq" id="WP_175105301.1">
    <property type="nucleotide sequence ID" value="NZ_CADIKM010000011.1"/>
</dbReference>
<comment type="cofactor">
    <cofactor evidence="1">
        <name>FMN</name>
        <dbReference type="ChEBI" id="CHEBI:58210"/>
    </cofactor>
</comment>
<dbReference type="PANTHER" id="PTHR42747:SF3">
    <property type="entry name" value="NITRONATE MONOOXYGENASE-RELATED"/>
    <property type="match status" value="1"/>
</dbReference>
<evidence type="ECO:0000256" key="11">
    <source>
        <dbReference type="ARBA" id="ARBA00067136"/>
    </source>
</evidence>
<accession>A0A6S7BK10</accession>
<keyword evidence="13" id="KW-1185">Reference proteome</keyword>
<keyword evidence="5" id="KW-0288">FMN</keyword>
<dbReference type="CDD" id="cd04730">
    <property type="entry name" value="NPD_like"/>
    <property type="match status" value="1"/>
</dbReference>
<evidence type="ECO:0000313" key="12">
    <source>
        <dbReference type="EMBL" id="CAB3789302.1"/>
    </source>
</evidence>
<evidence type="ECO:0000256" key="9">
    <source>
        <dbReference type="ARBA" id="ARBA00031155"/>
    </source>
</evidence>
<evidence type="ECO:0000256" key="10">
    <source>
        <dbReference type="ARBA" id="ARBA00049401"/>
    </source>
</evidence>
<dbReference type="FunFam" id="3.20.20.70:FF:000154">
    <property type="entry name" value="Probable nitronate monooxygenase"/>
    <property type="match status" value="1"/>
</dbReference>
<dbReference type="PANTHER" id="PTHR42747">
    <property type="entry name" value="NITRONATE MONOOXYGENASE-RELATED"/>
    <property type="match status" value="1"/>
</dbReference>
<evidence type="ECO:0000256" key="6">
    <source>
        <dbReference type="ARBA" id="ARBA00022741"/>
    </source>
</evidence>